<gene>
    <name evidence="2" type="ORF">A7U60_g6463</name>
</gene>
<dbReference type="EMBL" id="LNZH02000201">
    <property type="protein sequence ID" value="OCB86567.1"/>
    <property type="molecule type" value="Genomic_DNA"/>
</dbReference>
<proteinExistence type="predicted"/>
<feature type="region of interest" description="Disordered" evidence="1">
    <location>
        <begin position="114"/>
        <end position="186"/>
    </location>
</feature>
<dbReference type="AlphaFoldDB" id="A0A9Q5N200"/>
<feature type="compositionally biased region" description="Polar residues" evidence="1">
    <location>
        <begin position="114"/>
        <end position="135"/>
    </location>
</feature>
<name>A0A9Q5N200_SANBA</name>
<comment type="caution">
    <text evidence="2">The sequence shown here is derived from an EMBL/GenBank/DDBJ whole genome shotgun (WGS) entry which is preliminary data.</text>
</comment>
<feature type="region of interest" description="Disordered" evidence="1">
    <location>
        <begin position="46"/>
        <end position="83"/>
    </location>
</feature>
<reference evidence="2" key="1">
    <citation type="submission" date="2016-06" db="EMBL/GenBank/DDBJ databases">
        <title>Draft Genome sequence of the fungus Inonotus baumii.</title>
        <authorList>
            <person name="Zhu H."/>
            <person name="Lin W."/>
        </authorList>
    </citation>
    <scope>NUCLEOTIDE SEQUENCE</scope>
    <source>
        <strain evidence="2">821</strain>
    </source>
</reference>
<feature type="compositionally biased region" description="Low complexity" evidence="1">
    <location>
        <begin position="146"/>
        <end position="164"/>
    </location>
</feature>
<protein>
    <recommendedName>
        <fullName evidence="4">Zn(2)-C6 fungal-type domain-containing protein</fullName>
    </recommendedName>
</protein>
<dbReference type="OrthoDB" id="3323522at2759"/>
<accession>A0A9Q5N200</accession>
<organism evidence="2 3">
    <name type="scientific">Sanghuangporus baumii</name>
    <name type="common">Phellinus baumii</name>
    <dbReference type="NCBI Taxonomy" id="108892"/>
    <lineage>
        <taxon>Eukaryota</taxon>
        <taxon>Fungi</taxon>
        <taxon>Dikarya</taxon>
        <taxon>Basidiomycota</taxon>
        <taxon>Agaricomycotina</taxon>
        <taxon>Agaricomycetes</taxon>
        <taxon>Hymenochaetales</taxon>
        <taxon>Hymenochaetaceae</taxon>
        <taxon>Sanghuangporus</taxon>
    </lineage>
</organism>
<sequence>MDTDSFLDSQWPSCPGVFHTYIAWRDGDGHSIRLLLTTTITMNTSYTGVSTARPPPPSTAHAHGRSHSLSDPRSLHSDSSALAPSSDLCSSTLEFYDSQSITPDWQRTTLASVRDSTYPSPDPGSVSSANGNEQPHVTHCVASPQSMVSSGSPKGGSPVTPSSSIDTAHPTPRTAGKKPSIDRNPKPCGACSSSKRKCKPIPGVPNLCERCKNNGLTECPPHISWTTRKQSMADGGSLSPLDVDESAFSSRSASPSYIGAGRSPVGYPAGFQNPNEHGAYADMSTTQEWVQAQTQAEANSNTIDLGAYDTHYTPQAQQPVRGQGISALHIVPRCAQNNQRYPNLDRMPF</sequence>
<evidence type="ECO:0008006" key="4">
    <source>
        <dbReference type="Google" id="ProtNLM"/>
    </source>
</evidence>
<evidence type="ECO:0000313" key="2">
    <source>
        <dbReference type="EMBL" id="OCB86567.1"/>
    </source>
</evidence>
<evidence type="ECO:0000256" key="1">
    <source>
        <dbReference type="SAM" id="MobiDB-lite"/>
    </source>
</evidence>
<evidence type="ECO:0000313" key="3">
    <source>
        <dbReference type="Proteomes" id="UP000757232"/>
    </source>
</evidence>
<keyword evidence="3" id="KW-1185">Reference proteome</keyword>
<dbReference type="Proteomes" id="UP000757232">
    <property type="component" value="Unassembled WGS sequence"/>
</dbReference>